<feature type="region of interest" description="Disordered" evidence="21">
    <location>
        <begin position="509"/>
        <end position="528"/>
    </location>
</feature>
<feature type="region of interest" description="Disordered" evidence="21">
    <location>
        <begin position="1563"/>
        <end position="1586"/>
    </location>
</feature>
<evidence type="ECO:0000256" key="15">
    <source>
        <dbReference type="ARBA" id="ARBA00057721"/>
    </source>
</evidence>
<dbReference type="CDD" id="cd00201">
    <property type="entry name" value="WW"/>
    <property type="match status" value="3"/>
</dbReference>
<organism evidence="27 28">
    <name type="scientific">Balaenoptera musculus</name>
    <name type="common">Blue whale</name>
    <dbReference type="NCBI Taxonomy" id="9771"/>
    <lineage>
        <taxon>Eukaryota</taxon>
        <taxon>Metazoa</taxon>
        <taxon>Chordata</taxon>
        <taxon>Craniata</taxon>
        <taxon>Vertebrata</taxon>
        <taxon>Euteleostomi</taxon>
        <taxon>Mammalia</taxon>
        <taxon>Eutheria</taxon>
        <taxon>Laurasiatheria</taxon>
        <taxon>Artiodactyla</taxon>
        <taxon>Whippomorpha</taxon>
        <taxon>Cetacea</taxon>
        <taxon>Mysticeti</taxon>
        <taxon>Balaenopteridae</taxon>
        <taxon>Balaenoptera</taxon>
    </lineage>
</organism>
<keyword evidence="10" id="KW-0677">Repeat</keyword>
<dbReference type="Proteomes" id="UP000694857">
    <property type="component" value="Chromosome 20"/>
</dbReference>
<keyword evidence="6" id="KW-0343">GTPase activation</keyword>
<dbReference type="SMART" id="SM00233">
    <property type="entry name" value="PH"/>
    <property type="match status" value="3"/>
</dbReference>
<evidence type="ECO:0000256" key="3">
    <source>
        <dbReference type="ARBA" id="ARBA00004603"/>
    </source>
</evidence>
<dbReference type="CDD" id="cd13233">
    <property type="entry name" value="PH_ARHGAP9-like"/>
    <property type="match status" value="1"/>
</dbReference>
<dbReference type="InterPro" id="IPR001452">
    <property type="entry name" value="SH3_domain"/>
</dbReference>
<feature type="region of interest" description="Disordered" evidence="21">
    <location>
        <begin position="1710"/>
        <end position="1755"/>
    </location>
</feature>
<dbReference type="InterPro" id="IPR036028">
    <property type="entry name" value="SH3-like_dom_sf"/>
</dbReference>
<feature type="region of interest" description="Disordered" evidence="21">
    <location>
        <begin position="1035"/>
        <end position="1110"/>
    </location>
</feature>
<name>A0A8B8W3Q3_BALMU</name>
<dbReference type="SUPFAM" id="SSF48350">
    <property type="entry name" value="GTPase activation domain, GAP"/>
    <property type="match status" value="1"/>
</dbReference>
<feature type="domain" description="Rho-GAP" evidence="25">
    <location>
        <begin position="1789"/>
        <end position="1978"/>
    </location>
</feature>
<feature type="region of interest" description="Disordered" evidence="21">
    <location>
        <begin position="1443"/>
        <end position="1512"/>
    </location>
</feature>
<dbReference type="CDD" id="cd04403">
    <property type="entry name" value="RhoGAP_ARHGAP27_15_12_9"/>
    <property type="match status" value="1"/>
</dbReference>
<keyword evidence="14" id="KW-0458">Lysosome</keyword>
<evidence type="ECO:0000256" key="18">
    <source>
        <dbReference type="ARBA" id="ARBA00083049"/>
    </source>
</evidence>
<dbReference type="InterPro" id="IPR004012">
    <property type="entry name" value="Run_dom"/>
</dbReference>
<evidence type="ECO:0000256" key="6">
    <source>
        <dbReference type="ARBA" id="ARBA00022468"/>
    </source>
</evidence>
<dbReference type="CDD" id="cd17679">
    <property type="entry name" value="RUN_PLEKHM1"/>
    <property type="match status" value="1"/>
</dbReference>
<feature type="region of interest" description="Disordered" evidence="21">
    <location>
        <begin position="223"/>
        <end position="250"/>
    </location>
</feature>
<dbReference type="Gene3D" id="2.20.70.10">
    <property type="match status" value="2"/>
</dbReference>
<evidence type="ECO:0000256" key="21">
    <source>
        <dbReference type="SAM" id="MobiDB-lite"/>
    </source>
</evidence>
<dbReference type="KEGG" id="bmus:118886298"/>
<dbReference type="Gene3D" id="1.20.58.900">
    <property type="match status" value="1"/>
</dbReference>
<evidence type="ECO:0000256" key="7">
    <source>
        <dbReference type="ARBA" id="ARBA00022490"/>
    </source>
</evidence>
<dbReference type="InterPro" id="IPR000198">
    <property type="entry name" value="RhoGAP_dom"/>
</dbReference>
<dbReference type="CDD" id="cd13321">
    <property type="entry name" value="PH_PLEKHM1"/>
    <property type="match status" value="1"/>
</dbReference>
<dbReference type="Pfam" id="PF00169">
    <property type="entry name" value="PH"/>
    <property type="match status" value="1"/>
</dbReference>
<evidence type="ECO:0000313" key="28">
    <source>
        <dbReference type="RefSeq" id="XP_036691712.1"/>
    </source>
</evidence>
<dbReference type="Gene3D" id="1.10.555.10">
    <property type="entry name" value="Rho GTPase activation protein"/>
    <property type="match status" value="1"/>
</dbReference>
<dbReference type="InterPro" id="IPR001849">
    <property type="entry name" value="PH_domain"/>
</dbReference>
<dbReference type="CDD" id="cd12069">
    <property type="entry name" value="SH3_ARHGAP27"/>
    <property type="match status" value="1"/>
</dbReference>
<keyword evidence="11" id="KW-0967">Endosome</keyword>
<keyword evidence="13" id="KW-0472">Membrane</keyword>
<dbReference type="Gene3D" id="2.30.29.30">
    <property type="entry name" value="Pleckstrin-homology domain (PH domain)/Phosphotyrosine-binding domain (PTB)"/>
    <property type="match status" value="2"/>
</dbReference>
<dbReference type="Pfam" id="PF02759">
    <property type="entry name" value="RUN"/>
    <property type="match status" value="1"/>
</dbReference>
<dbReference type="Gene3D" id="2.30.30.40">
    <property type="entry name" value="SH3 Domains"/>
    <property type="match status" value="1"/>
</dbReference>
<evidence type="ECO:0000256" key="9">
    <source>
        <dbReference type="ARBA" id="ARBA00022583"/>
    </source>
</evidence>
<dbReference type="InterPro" id="IPR011993">
    <property type="entry name" value="PH-like_dom_sf"/>
</dbReference>
<keyword evidence="9" id="KW-0254">Endocytosis</keyword>
<feature type="domain" description="PH" evidence="23">
    <location>
        <begin position="1589"/>
        <end position="1705"/>
    </location>
</feature>
<feature type="domain" description="RUN" evidence="26">
    <location>
        <begin position="41"/>
        <end position="191"/>
    </location>
</feature>
<dbReference type="GO" id="GO:0005096">
    <property type="term" value="F:GTPase activator activity"/>
    <property type="evidence" value="ECO:0007669"/>
    <property type="project" value="UniProtKB-KW"/>
</dbReference>
<keyword evidence="8" id="KW-0597">Phosphoprotein</keyword>
<sequence length="1981" mass="219412">MLSAVENGLDPRAAIPVIKKKLVGSVKALQKQYVSLDTAVTSEDGDANSMCSALEAVFIHGLHTKHIRAEAGGKRKKSAHQKPLPQPVFWPLLKAVTHNTCVLRLPRHIISELEHLIFVSTDVGRCRAWLRLALNDGLMECYLKLLLQEQARLCEYYQPTALLRDAEEGEFLLSFLQGLTSLSFELSYKSAILNEWTLTPLALSGLCPLSELDPLTTSGAELQRKESLDSISHSSGSEDIEVQHSGHKIRRNRGLTASSLSLDTASSSQLSCSLNSDSCLLQENGSKSPDRSEEPMSCDSDLGTANADDSDLSLQEVLSEFSKAQVNSVPTNRLSQETEVPPLQALLALRGLDTSTPLHFEVPAEPHPAQASPGTRDGDHKQEPLSQAPGPLGWPQPASAQAVPPGSTSGQQPPSPVREATRAVGQGSGQKKPLEEDGPWLSLVVPSPTSPKNTSWISEDDFYRPPQEQPAESPSHASVASPRGTPEPRPGLLSQGPRRSCSMEALDKACVPSPGSRRSKATPTPEHKNFRVVHRRQMGLSNPFRGLLKLGTVERRGAMGIWKELFCELSPLELRLYLSGEERTCVENCSLLRCESVGPAHSDGRFELVFSGKKLTLRSSSRDEAEDWLDRVREALQKCRRPQQEEEWVTIQYPDQPEDPPEAPQGGRPSHSDLLSEPETPQGPQFDWSSSQVPEPDAIKESLLYLYTDRTWMPYIFSLSLESLKCFRVRNNEKMLSDSHGVETIRDILPDTSLGGPSFFKIITAKAILKLQAGNAEEAALWRDLVRKVLASYLETAEEAVTLGGSLDENCQEVLKFATRENGFLLQYLVAIPTEKGLDSQGCFCAGCSRQIGFSFVRPKLCAFSGLYYCDICHQDDASVIPARIIHNWDLTKRPVCRQALKFLTQIRAQPLINLQLVNPSLYEHVERMHLIGRSREQLKLLGDYLGLCRSGALKELSKRLNHRNYLLESPHKYSVADLQQIADGVYEGFLKSLIEFASQHVYHCDLCTQRGFICQICHHHDIIFPFEFDTTVSSCSPRSLQPSSLKPRPRRWQGPNLHTSAGSAQPAHGLREVSPADVSERGGPAEGVRCSSRLGGPDLRAPPPRCPQGHAAAAMAADVEGDVYVLVEHPFEYTGKDGRRVAIQPNERYRLLRRSTEHWWHVRSEPGGRPFYLPAQYVRELPALGHPAPAPQPPTRLPGPADSEPVAYDYRFVRASAPAGPDGAPAEPRGRAGSMCGLARRGAATQRRSLAPCLPSCLYTRPMAPVRPAQSLDDLARTAAPPAGLLGSGGSFKACSVAGSWVCPRPLARSNSENVYEAIQDVRGQPLEQHPEQVDDLPEPVYANVERQPRATSPGAAAAHCPGSVWETHTDAGTGRPYYYNPDTGVTTWESPFEAAEGAASPATSPASVGSHESLETEWGQYWDEESRRVFFYNPLTGETAWEDESEDQPEDEQEMQPGLSPGSPRDRRPPTPETDYPELLTTYPEEDYSPVGSFGEPGPASPLVTPPGWSCHVSQDGQTLYTNNFTQEQWMRLEDQHGKPYFYNPDDASVQWELPQVPVPAPRSIRKSSQDNETPAQASPPEEKIKTLDKAGVLHRTKTVDKGKRLRKKNWSASWTVLEGGILTFFKDSKTSTAGGLRQPSKLSTPEYTVELKGASLAWAPKDKSSKKNVLELRSRDGSEYLIQHDSEAIISTWHKAIAQGIQELSADLPPEEESESSSVDFGSSERLGSWREDEARPGAAVPTPGPGGLESDLSRVRHKLRKFLLRRPTLQSLREKGYIRDQVFGCALAVLCERERSQVPRFVQQCIRTVEARGLDIDGLYRISGNLATIQKLRYKVDHDERLDLDDGRWEDVHVITGALKLFFRELPEPLFPFSHFPQFIAAIKLQDQAQRSRCVRNLVRSLPAPNHDTLRLLFQHLCRVIEHGEQNRMSVQSVAIVFGPTLLRPETEETSMPMTMVFQNQVVELILQQCSDVFPPH</sequence>
<dbReference type="PROSITE" id="PS50238">
    <property type="entry name" value="RHOGAP"/>
    <property type="match status" value="1"/>
</dbReference>
<dbReference type="GO" id="GO:0006914">
    <property type="term" value="P:autophagy"/>
    <property type="evidence" value="ECO:0007669"/>
    <property type="project" value="UniProtKB-KW"/>
</dbReference>
<dbReference type="SMART" id="SM00324">
    <property type="entry name" value="RhoGAP"/>
    <property type="match status" value="1"/>
</dbReference>
<evidence type="ECO:0000256" key="11">
    <source>
        <dbReference type="ARBA" id="ARBA00022753"/>
    </source>
</evidence>
<feature type="domain" description="WW" evidence="24">
    <location>
        <begin position="1532"/>
        <end position="1559"/>
    </location>
</feature>
<dbReference type="GO" id="GO:0007165">
    <property type="term" value="P:signal transduction"/>
    <property type="evidence" value="ECO:0007669"/>
    <property type="project" value="InterPro"/>
</dbReference>
<dbReference type="PANTHER" id="PTHR23176">
    <property type="entry name" value="RHO/RAC/CDC GTPASE-ACTIVATING PROTEIN"/>
    <property type="match status" value="1"/>
</dbReference>
<comment type="subunit">
    <text evidence="16">Interacts with SH3KBP1/CIN85.</text>
</comment>
<dbReference type="InterPro" id="IPR037213">
    <property type="entry name" value="Run_dom_sf"/>
</dbReference>
<dbReference type="FunFam" id="2.30.29.30:FF:000206">
    <property type="entry name" value="Rho GTPase activating protein 27"/>
    <property type="match status" value="1"/>
</dbReference>
<feature type="region of interest" description="Disordered" evidence="21">
    <location>
        <begin position="283"/>
        <end position="308"/>
    </location>
</feature>
<dbReference type="SUPFAM" id="SSF50044">
    <property type="entry name" value="SH3-domain"/>
    <property type="match status" value="1"/>
</dbReference>
<evidence type="ECO:0000256" key="12">
    <source>
        <dbReference type="ARBA" id="ARBA00023006"/>
    </source>
</evidence>
<dbReference type="SUPFAM" id="SSF50729">
    <property type="entry name" value="PH domain-like"/>
    <property type="match status" value="3"/>
</dbReference>
<feature type="compositionally biased region" description="Low complexity" evidence="21">
    <location>
        <begin position="1719"/>
        <end position="1728"/>
    </location>
</feature>
<feature type="region of interest" description="Disordered" evidence="21">
    <location>
        <begin position="1395"/>
        <end position="1414"/>
    </location>
</feature>
<dbReference type="GO" id="GO:0005770">
    <property type="term" value="C:late endosome"/>
    <property type="evidence" value="ECO:0007669"/>
    <property type="project" value="UniProtKB-SubCell"/>
</dbReference>
<proteinExistence type="predicted"/>
<gene>
    <name evidence="28" type="primary">LOC118886298</name>
</gene>
<comment type="subcellular location">
    <subcellularLocation>
        <location evidence="2">Cytoplasm</location>
    </subcellularLocation>
    <subcellularLocation>
        <location evidence="3">Late endosome</location>
    </subcellularLocation>
    <subcellularLocation>
        <location evidence="4">Lysosome membrane</location>
    </subcellularLocation>
    <subcellularLocation>
        <location evidence="1">Membrane</location>
        <topology evidence="1">Peripheral membrane protein</topology>
    </subcellularLocation>
</comment>
<feature type="domain" description="WW" evidence="24">
    <location>
        <begin position="1367"/>
        <end position="1395"/>
    </location>
</feature>
<dbReference type="SUPFAM" id="SSF51045">
    <property type="entry name" value="WW domain"/>
    <property type="match status" value="1"/>
</dbReference>
<dbReference type="FunFam" id="1.10.555.10:FF:000003">
    <property type="entry name" value="Putative rho GTPase-activating protein 12"/>
    <property type="match status" value="1"/>
</dbReference>
<dbReference type="Pfam" id="PF13901">
    <property type="entry name" value="RH_dom"/>
    <property type="match status" value="1"/>
</dbReference>
<dbReference type="GeneID" id="118886298"/>
<keyword evidence="5 20" id="KW-0728">SH3 domain</keyword>
<evidence type="ECO:0000259" key="25">
    <source>
        <dbReference type="PROSITE" id="PS50238"/>
    </source>
</evidence>
<dbReference type="SUPFAM" id="SSF140741">
    <property type="entry name" value="RUN domain-like"/>
    <property type="match status" value="1"/>
</dbReference>
<dbReference type="GO" id="GO:0006897">
    <property type="term" value="P:endocytosis"/>
    <property type="evidence" value="ECO:0007669"/>
    <property type="project" value="UniProtKB-KW"/>
</dbReference>
<keyword evidence="27" id="KW-1185">Reference proteome</keyword>
<evidence type="ECO:0000259" key="24">
    <source>
        <dbReference type="PROSITE" id="PS50020"/>
    </source>
</evidence>
<dbReference type="GO" id="GO:0005765">
    <property type="term" value="C:lysosomal membrane"/>
    <property type="evidence" value="ECO:0007669"/>
    <property type="project" value="UniProtKB-SubCell"/>
</dbReference>
<accession>A0A8B8W3Q3</accession>
<evidence type="ECO:0000313" key="27">
    <source>
        <dbReference type="Proteomes" id="UP000694857"/>
    </source>
</evidence>
<evidence type="ECO:0000256" key="5">
    <source>
        <dbReference type="ARBA" id="ARBA00022443"/>
    </source>
</evidence>
<feature type="region of interest" description="Disordered" evidence="21">
    <location>
        <begin position="653"/>
        <end position="693"/>
    </location>
</feature>
<protein>
    <recommendedName>
        <fullName evidence="17">Rho GTPase-activating protein 27</fullName>
    </recommendedName>
    <alternativeName>
        <fullName evidence="18">CIN85-associated multi-domain-containing Rho GTPase-activating protein 1</fullName>
    </alternativeName>
    <alternativeName>
        <fullName evidence="19">Rho-type GTPase-activating protein 27</fullName>
    </alternativeName>
</protein>
<dbReference type="OrthoDB" id="62364at2759"/>
<evidence type="ECO:0000256" key="20">
    <source>
        <dbReference type="PROSITE-ProRule" id="PRU00192"/>
    </source>
</evidence>
<evidence type="ECO:0000256" key="8">
    <source>
        <dbReference type="ARBA" id="ARBA00022553"/>
    </source>
</evidence>
<evidence type="ECO:0000259" key="23">
    <source>
        <dbReference type="PROSITE" id="PS50003"/>
    </source>
</evidence>
<evidence type="ECO:0000256" key="13">
    <source>
        <dbReference type="ARBA" id="ARBA00023136"/>
    </source>
</evidence>
<evidence type="ECO:0000256" key="16">
    <source>
        <dbReference type="ARBA" id="ARBA00065197"/>
    </source>
</evidence>
<evidence type="ECO:0000259" key="26">
    <source>
        <dbReference type="PROSITE" id="PS50826"/>
    </source>
</evidence>
<evidence type="ECO:0000256" key="14">
    <source>
        <dbReference type="ARBA" id="ARBA00023228"/>
    </source>
</evidence>
<dbReference type="InterPro" id="IPR047326">
    <property type="entry name" value="RUN_PLEKHM1"/>
</dbReference>
<evidence type="ECO:0000256" key="10">
    <source>
        <dbReference type="ARBA" id="ARBA00022737"/>
    </source>
</evidence>
<dbReference type="InterPro" id="IPR001202">
    <property type="entry name" value="WW_dom"/>
</dbReference>
<dbReference type="InterPro" id="IPR050729">
    <property type="entry name" value="Rho-GAP"/>
</dbReference>
<evidence type="ECO:0000256" key="17">
    <source>
        <dbReference type="ARBA" id="ARBA00070255"/>
    </source>
</evidence>
<feature type="compositionally biased region" description="Low complexity" evidence="21">
    <location>
        <begin position="1035"/>
        <end position="1046"/>
    </location>
</feature>
<feature type="compositionally biased region" description="Acidic residues" evidence="21">
    <location>
        <begin position="1443"/>
        <end position="1456"/>
    </location>
</feature>
<dbReference type="SMART" id="SM00593">
    <property type="entry name" value="RUN"/>
    <property type="match status" value="1"/>
</dbReference>
<dbReference type="SMART" id="SM01175">
    <property type="entry name" value="DUF4206"/>
    <property type="match status" value="1"/>
</dbReference>
<evidence type="ECO:0000256" key="2">
    <source>
        <dbReference type="ARBA" id="ARBA00004496"/>
    </source>
</evidence>
<feature type="domain" description="SH3" evidence="22">
    <location>
        <begin position="1121"/>
        <end position="1184"/>
    </location>
</feature>
<keyword evidence="12" id="KW-0072">Autophagy</keyword>
<evidence type="ECO:0000256" key="19">
    <source>
        <dbReference type="ARBA" id="ARBA00083381"/>
    </source>
</evidence>
<dbReference type="SMART" id="SM00456">
    <property type="entry name" value="WW"/>
    <property type="match status" value="3"/>
</dbReference>
<dbReference type="PANTHER" id="PTHR23176:SF104">
    <property type="entry name" value="RHO GTPASE-ACTIVATING PROTEIN 27"/>
    <property type="match status" value="1"/>
</dbReference>
<dbReference type="InterPro" id="IPR025258">
    <property type="entry name" value="RH_dom"/>
</dbReference>
<dbReference type="Pfam" id="PF00397">
    <property type="entry name" value="WW"/>
    <property type="match status" value="2"/>
</dbReference>
<dbReference type="PROSITE" id="PS50020">
    <property type="entry name" value="WW_DOMAIN_2"/>
    <property type="match status" value="3"/>
</dbReference>
<dbReference type="Pfam" id="PF00620">
    <property type="entry name" value="RhoGAP"/>
    <property type="match status" value="1"/>
</dbReference>
<dbReference type="RefSeq" id="XP_036691712.1">
    <property type="nucleotide sequence ID" value="XM_036835817.1"/>
</dbReference>
<dbReference type="InterPro" id="IPR036020">
    <property type="entry name" value="WW_dom_sf"/>
</dbReference>
<dbReference type="PROSITE" id="PS50826">
    <property type="entry name" value="RUN"/>
    <property type="match status" value="1"/>
</dbReference>
<dbReference type="PROSITE" id="PS50002">
    <property type="entry name" value="SH3"/>
    <property type="match status" value="1"/>
</dbReference>
<dbReference type="InterPro" id="IPR008936">
    <property type="entry name" value="Rho_GTPase_activation_prot"/>
</dbReference>
<comment type="function">
    <text evidence="15">Rho GTPase-activating protein which may be involved in clathrin-mediated endocytosis. GTPase activators for the Rho-type GTPases act by converting them to an inactive GDP-bound state. Has activity toward CDC42 and RAC1.</text>
</comment>
<keyword evidence="7" id="KW-0963">Cytoplasm</keyword>
<reference evidence="28" key="1">
    <citation type="submission" date="2025-08" db="UniProtKB">
        <authorList>
            <consortium name="RefSeq"/>
        </authorList>
    </citation>
    <scope>IDENTIFICATION</scope>
    <source>
        <tissue evidence="28">Epidermis and Blubber</tissue>
    </source>
</reference>
<feature type="domain" description="PH" evidence="23">
    <location>
        <begin position="546"/>
        <end position="637"/>
    </location>
</feature>
<dbReference type="PROSITE" id="PS50003">
    <property type="entry name" value="PH_DOMAIN"/>
    <property type="match status" value="2"/>
</dbReference>
<dbReference type="FunFam" id="2.20.70.10:FF:000061">
    <property type="entry name" value="Rho GTPase activating protein 27"/>
    <property type="match status" value="1"/>
</dbReference>
<feature type="region of interest" description="Disordered" evidence="21">
    <location>
        <begin position="358"/>
        <end position="499"/>
    </location>
</feature>
<dbReference type="InterPro" id="IPR042827">
    <property type="entry name" value="PLEKHM1_PH"/>
</dbReference>
<evidence type="ECO:0000259" key="22">
    <source>
        <dbReference type="PROSITE" id="PS50002"/>
    </source>
</evidence>
<evidence type="ECO:0000256" key="4">
    <source>
        <dbReference type="ARBA" id="ARBA00004656"/>
    </source>
</evidence>
<evidence type="ECO:0000256" key="1">
    <source>
        <dbReference type="ARBA" id="ARBA00004170"/>
    </source>
</evidence>
<feature type="domain" description="WW" evidence="24">
    <location>
        <begin position="1414"/>
        <end position="1448"/>
    </location>
</feature>